<comment type="catalytic activity">
    <reaction evidence="3">
        <text>[protein]-L-glutamate 5-O-methyl ester + H2O = L-glutamyl-[protein] + methanol + H(+)</text>
        <dbReference type="Rhea" id="RHEA:23236"/>
        <dbReference type="Rhea" id="RHEA-COMP:10208"/>
        <dbReference type="Rhea" id="RHEA-COMP:10311"/>
        <dbReference type="ChEBI" id="CHEBI:15377"/>
        <dbReference type="ChEBI" id="CHEBI:15378"/>
        <dbReference type="ChEBI" id="CHEBI:17790"/>
        <dbReference type="ChEBI" id="CHEBI:29973"/>
        <dbReference type="ChEBI" id="CHEBI:82795"/>
        <dbReference type="EC" id="3.1.1.61"/>
    </reaction>
</comment>
<feature type="active site" evidence="4">
    <location>
        <position position="32"/>
    </location>
</feature>
<dbReference type="EMBL" id="AYXG01000051">
    <property type="protein sequence ID" value="EWC63255.1"/>
    <property type="molecule type" value="Genomic_DNA"/>
</dbReference>
<dbReference type="SUPFAM" id="SSF52738">
    <property type="entry name" value="Methylesterase CheB, C-terminal domain"/>
    <property type="match status" value="1"/>
</dbReference>
<accession>W7IQU2</accession>
<evidence type="ECO:0000256" key="1">
    <source>
        <dbReference type="ARBA" id="ARBA00022801"/>
    </source>
</evidence>
<dbReference type="Gene3D" id="3.40.50.180">
    <property type="entry name" value="Methylesterase CheB, C-terminal domain"/>
    <property type="match status" value="1"/>
</dbReference>
<dbReference type="PROSITE" id="PS50122">
    <property type="entry name" value="CHEB"/>
    <property type="match status" value="1"/>
</dbReference>
<dbReference type="InterPro" id="IPR035909">
    <property type="entry name" value="CheB_C"/>
</dbReference>
<feature type="active site" evidence="4">
    <location>
        <position position="124"/>
    </location>
</feature>
<dbReference type="GO" id="GO:0005737">
    <property type="term" value="C:cytoplasm"/>
    <property type="evidence" value="ECO:0007669"/>
    <property type="project" value="InterPro"/>
</dbReference>
<dbReference type="EC" id="3.1.1.61" evidence="2"/>
<dbReference type="GO" id="GO:0006935">
    <property type="term" value="P:chemotaxis"/>
    <property type="evidence" value="ECO:0007669"/>
    <property type="project" value="UniProtKB-UniRule"/>
</dbReference>
<dbReference type="GO" id="GO:0008984">
    <property type="term" value="F:protein-glutamate methylesterase activity"/>
    <property type="evidence" value="ECO:0007669"/>
    <property type="project" value="UniProtKB-EC"/>
</dbReference>
<dbReference type="eggNOG" id="COG2201">
    <property type="taxonomic scope" value="Bacteria"/>
</dbReference>
<keyword evidence="7" id="KW-1185">Reference proteome</keyword>
<dbReference type="STRING" id="909613.UO65_1469"/>
<evidence type="ECO:0000313" key="6">
    <source>
        <dbReference type="EMBL" id="EWC63255.1"/>
    </source>
</evidence>
<proteinExistence type="predicted"/>
<keyword evidence="1 4" id="KW-0378">Hydrolase</keyword>
<evidence type="ECO:0000259" key="5">
    <source>
        <dbReference type="PROSITE" id="PS50122"/>
    </source>
</evidence>
<organism evidence="6 7">
    <name type="scientific">Actinokineospora spheciospongiae</name>
    <dbReference type="NCBI Taxonomy" id="909613"/>
    <lineage>
        <taxon>Bacteria</taxon>
        <taxon>Bacillati</taxon>
        <taxon>Actinomycetota</taxon>
        <taxon>Actinomycetes</taxon>
        <taxon>Pseudonocardiales</taxon>
        <taxon>Pseudonocardiaceae</taxon>
        <taxon>Actinokineospora</taxon>
    </lineage>
</organism>
<dbReference type="CDD" id="cd16433">
    <property type="entry name" value="CheB"/>
    <property type="match status" value="1"/>
</dbReference>
<evidence type="ECO:0000256" key="3">
    <source>
        <dbReference type="ARBA" id="ARBA00048267"/>
    </source>
</evidence>
<protein>
    <recommendedName>
        <fullName evidence="2">protein-glutamate methylesterase</fullName>
        <ecNumber evidence="2">3.1.1.61</ecNumber>
    </recommendedName>
</protein>
<dbReference type="PANTHER" id="PTHR42872:SF6">
    <property type="entry name" value="PROTEIN-GLUTAMATE METHYLESTERASE_PROTEIN-GLUTAMINE GLUTAMINASE"/>
    <property type="match status" value="1"/>
</dbReference>
<sequence>MVGASAGGVEALRALVAGLPPDLPAALVVVLHMPAGGTSSLAAILNRSGPLPARVVRHGEPLRPGTIHVAPPDHHTLVLDNALALSHGPTESGHRPAIDVLFRSAAIALGPRVIGVQLSGTLDDGVAGLVAISARGGKVLVQDPEDALYRGMPDNALRTVRADHVAPASALGAVLAEVVGEQVGAAGAMPPGITERENTIAADVQPDPDPDAYVLGPASGYTCPDCQGSLADIGDTGRYRCRVGHAWTAEALLAAQGSEWERALWVALRVLEEKASLTRKMAERADQRGSTGVAERYRGKLTETAHAMDTLRKYLGAGVQVADGSG</sequence>
<name>W7IQU2_9PSEU</name>
<reference evidence="6 7" key="1">
    <citation type="journal article" date="2014" name="Genome Announc.">
        <title>Draft Genome Sequence of the Antitrypanosomally Active Sponge-Associated Bacterium Actinokineospora sp. Strain EG49.</title>
        <authorList>
            <person name="Harjes J."/>
            <person name="Ryu T."/>
            <person name="Abdelmohsen U.R."/>
            <person name="Moitinho-Silva L."/>
            <person name="Horn H."/>
            <person name="Ravasi T."/>
            <person name="Hentschel U."/>
        </authorList>
    </citation>
    <scope>NUCLEOTIDE SEQUENCE [LARGE SCALE GENOMIC DNA]</scope>
    <source>
        <strain evidence="6 7">EG49</strain>
    </source>
</reference>
<dbReference type="Proteomes" id="UP000019277">
    <property type="component" value="Unassembled WGS sequence"/>
</dbReference>
<dbReference type="AlphaFoldDB" id="W7IQU2"/>
<dbReference type="GO" id="GO:0000156">
    <property type="term" value="F:phosphorelay response regulator activity"/>
    <property type="evidence" value="ECO:0007669"/>
    <property type="project" value="InterPro"/>
</dbReference>
<gene>
    <name evidence="6" type="ORF">UO65_1469</name>
</gene>
<evidence type="ECO:0000313" key="7">
    <source>
        <dbReference type="Proteomes" id="UP000019277"/>
    </source>
</evidence>
<dbReference type="PATRIC" id="fig|909613.9.peg.1481"/>
<feature type="active site" evidence="4">
    <location>
        <position position="5"/>
    </location>
</feature>
<feature type="domain" description="CheB-type methylesterase" evidence="5">
    <location>
        <begin position="1"/>
        <end position="182"/>
    </location>
</feature>
<dbReference type="PANTHER" id="PTHR42872">
    <property type="entry name" value="PROTEIN-GLUTAMATE METHYLESTERASE/PROTEIN-GLUTAMINE GLUTAMINASE"/>
    <property type="match status" value="1"/>
</dbReference>
<dbReference type="InterPro" id="IPR011247">
    <property type="entry name" value="Chemotax_prot-Glu_Me-esterase"/>
</dbReference>
<evidence type="ECO:0000256" key="2">
    <source>
        <dbReference type="ARBA" id="ARBA00039140"/>
    </source>
</evidence>
<comment type="caution">
    <text evidence="6">The sequence shown here is derived from an EMBL/GenBank/DDBJ whole genome shotgun (WGS) entry which is preliminary data.</text>
</comment>
<evidence type="ECO:0000256" key="4">
    <source>
        <dbReference type="PROSITE-ProRule" id="PRU00050"/>
    </source>
</evidence>
<dbReference type="InterPro" id="IPR000673">
    <property type="entry name" value="Sig_transdc_resp-reg_Me-estase"/>
</dbReference>
<keyword evidence="4" id="KW-0145">Chemotaxis</keyword>
<dbReference type="PIRSF" id="PIRSF036461">
    <property type="entry name" value="Chmtx_methlestr"/>
    <property type="match status" value="1"/>
</dbReference>
<dbReference type="Pfam" id="PF01339">
    <property type="entry name" value="CheB_methylest"/>
    <property type="match status" value="1"/>
</dbReference>